<protein>
    <submittedName>
        <fullName evidence="2">Uncharacterized protein</fullName>
    </submittedName>
</protein>
<sequence>MINSQEGSGESFHTPPRSNSLHPCPRGTVAVSFRRCRNVVLVQSPGWVRQRHRAGGSFRCRCFLRVQSGESFPDPPSVLIATTTSISPLSISTLSVSATTTSCLVVSAAITSVVLTTATSTVVSSTTASNCFLAASP</sequence>
<accession>A0A1D1V6A3</accession>
<comment type="caution">
    <text evidence="2">The sequence shown here is derived from an EMBL/GenBank/DDBJ whole genome shotgun (WGS) entry which is preliminary data.</text>
</comment>
<organism evidence="2 3">
    <name type="scientific">Ramazzottius varieornatus</name>
    <name type="common">Water bear</name>
    <name type="synonym">Tardigrade</name>
    <dbReference type="NCBI Taxonomy" id="947166"/>
    <lineage>
        <taxon>Eukaryota</taxon>
        <taxon>Metazoa</taxon>
        <taxon>Ecdysozoa</taxon>
        <taxon>Tardigrada</taxon>
        <taxon>Eutardigrada</taxon>
        <taxon>Parachela</taxon>
        <taxon>Hypsibioidea</taxon>
        <taxon>Ramazzottiidae</taxon>
        <taxon>Ramazzottius</taxon>
    </lineage>
</organism>
<evidence type="ECO:0000256" key="1">
    <source>
        <dbReference type="SAM" id="MobiDB-lite"/>
    </source>
</evidence>
<evidence type="ECO:0000313" key="2">
    <source>
        <dbReference type="EMBL" id="GAU97221.1"/>
    </source>
</evidence>
<reference evidence="2 3" key="1">
    <citation type="journal article" date="2016" name="Nat. Commun.">
        <title>Extremotolerant tardigrade genome and improved radiotolerance of human cultured cells by tardigrade-unique protein.</title>
        <authorList>
            <person name="Hashimoto T."/>
            <person name="Horikawa D.D."/>
            <person name="Saito Y."/>
            <person name="Kuwahara H."/>
            <person name="Kozuka-Hata H."/>
            <person name="Shin-I T."/>
            <person name="Minakuchi Y."/>
            <person name="Ohishi K."/>
            <person name="Motoyama A."/>
            <person name="Aizu T."/>
            <person name="Enomoto A."/>
            <person name="Kondo K."/>
            <person name="Tanaka S."/>
            <person name="Hara Y."/>
            <person name="Koshikawa S."/>
            <person name="Sagara H."/>
            <person name="Miura T."/>
            <person name="Yokobori S."/>
            <person name="Miyagawa K."/>
            <person name="Suzuki Y."/>
            <person name="Kubo T."/>
            <person name="Oyama M."/>
            <person name="Kohara Y."/>
            <person name="Fujiyama A."/>
            <person name="Arakawa K."/>
            <person name="Katayama T."/>
            <person name="Toyoda A."/>
            <person name="Kunieda T."/>
        </authorList>
    </citation>
    <scope>NUCLEOTIDE SEQUENCE [LARGE SCALE GENOMIC DNA]</scope>
    <source>
        <strain evidence="2 3">YOKOZUNA-1</strain>
    </source>
</reference>
<feature type="non-terminal residue" evidence="2">
    <location>
        <position position="137"/>
    </location>
</feature>
<dbReference type="Proteomes" id="UP000186922">
    <property type="component" value="Unassembled WGS sequence"/>
</dbReference>
<dbReference type="EMBL" id="BDGG01000004">
    <property type="protein sequence ID" value="GAU97221.1"/>
    <property type="molecule type" value="Genomic_DNA"/>
</dbReference>
<dbReference type="AlphaFoldDB" id="A0A1D1V6A3"/>
<keyword evidence="3" id="KW-1185">Reference proteome</keyword>
<feature type="region of interest" description="Disordered" evidence="1">
    <location>
        <begin position="1"/>
        <end position="24"/>
    </location>
</feature>
<name>A0A1D1V6A3_RAMVA</name>
<proteinExistence type="predicted"/>
<gene>
    <name evidence="2" type="primary">RvY_08555</name>
    <name evidence="2" type="synonym">RvY_08555.4</name>
    <name evidence="2" type="ORF">RvY_08555-4</name>
</gene>
<evidence type="ECO:0000313" key="3">
    <source>
        <dbReference type="Proteomes" id="UP000186922"/>
    </source>
</evidence>